<organism evidence="1 2">
    <name type="scientific">Luteolibacter soli</name>
    <dbReference type="NCBI Taxonomy" id="3135280"/>
    <lineage>
        <taxon>Bacteria</taxon>
        <taxon>Pseudomonadati</taxon>
        <taxon>Verrucomicrobiota</taxon>
        <taxon>Verrucomicrobiia</taxon>
        <taxon>Verrucomicrobiales</taxon>
        <taxon>Verrucomicrobiaceae</taxon>
        <taxon>Luteolibacter</taxon>
    </lineage>
</organism>
<evidence type="ECO:0000313" key="2">
    <source>
        <dbReference type="Proteomes" id="UP001371305"/>
    </source>
</evidence>
<reference evidence="1 2" key="1">
    <citation type="submission" date="2024-04" db="EMBL/GenBank/DDBJ databases">
        <title>Luteolibacter sp. isolated from soil.</title>
        <authorList>
            <person name="An J."/>
        </authorList>
    </citation>
    <scope>NUCLEOTIDE SEQUENCE [LARGE SCALE GENOMIC DNA]</scope>
    <source>
        <strain evidence="1 2">Y139</strain>
    </source>
</reference>
<dbReference type="EMBL" id="JBBUKT010000006">
    <property type="protein sequence ID" value="MEK7952038.1"/>
    <property type="molecule type" value="Genomic_DNA"/>
</dbReference>
<comment type="caution">
    <text evidence="1">The sequence shown here is derived from an EMBL/GenBank/DDBJ whole genome shotgun (WGS) entry which is preliminary data.</text>
</comment>
<gene>
    <name evidence="1" type="ORF">WKV53_16105</name>
</gene>
<keyword evidence="2" id="KW-1185">Reference proteome</keyword>
<evidence type="ECO:0008006" key="3">
    <source>
        <dbReference type="Google" id="ProtNLM"/>
    </source>
</evidence>
<proteinExistence type="predicted"/>
<dbReference type="Proteomes" id="UP001371305">
    <property type="component" value="Unassembled WGS sequence"/>
</dbReference>
<accession>A0ABU9AWY9</accession>
<dbReference type="PROSITE" id="PS51257">
    <property type="entry name" value="PROKAR_LIPOPROTEIN"/>
    <property type="match status" value="1"/>
</dbReference>
<sequence>MRYRIVWQVTLATALVSCHDGKKSVTSSAIAPPSGHSLTELGKPGKMPAAFWNEFQSALRARNAEKIAGMTRFPMIGMLDGFGGINQRESFIRHFDGLFPEEAATALLGTSASNLESERFHEAGVAGECWRVSYTYENPVASEFEWTRWYVFSRQPDGSIKLTEIDIAG</sequence>
<protein>
    <recommendedName>
        <fullName evidence="3">Lipoprotein</fullName>
    </recommendedName>
</protein>
<dbReference type="RefSeq" id="WP_341405796.1">
    <property type="nucleotide sequence ID" value="NZ_JBBUKT010000006.1"/>
</dbReference>
<evidence type="ECO:0000313" key="1">
    <source>
        <dbReference type="EMBL" id="MEK7952038.1"/>
    </source>
</evidence>
<name>A0ABU9AWY9_9BACT</name>